<evidence type="ECO:0000256" key="2">
    <source>
        <dbReference type="SAM" id="SignalP"/>
    </source>
</evidence>
<feature type="region of interest" description="Disordered" evidence="1">
    <location>
        <begin position="265"/>
        <end position="286"/>
    </location>
</feature>
<protein>
    <submittedName>
        <fullName evidence="3">Uncharacterized protein</fullName>
    </submittedName>
</protein>
<feature type="region of interest" description="Disordered" evidence="1">
    <location>
        <begin position="41"/>
        <end position="65"/>
    </location>
</feature>
<gene>
    <name evidence="3" type="ORF">C8A05DRAFT_39989</name>
</gene>
<proteinExistence type="predicted"/>
<reference evidence="3" key="2">
    <citation type="submission" date="2023-05" db="EMBL/GenBank/DDBJ databases">
        <authorList>
            <consortium name="Lawrence Berkeley National Laboratory"/>
            <person name="Steindorff A."/>
            <person name="Hensen N."/>
            <person name="Bonometti L."/>
            <person name="Westerberg I."/>
            <person name="Brannstrom I.O."/>
            <person name="Guillou S."/>
            <person name="Cros-Aarteil S."/>
            <person name="Calhoun S."/>
            <person name="Haridas S."/>
            <person name="Kuo A."/>
            <person name="Mondo S."/>
            <person name="Pangilinan J."/>
            <person name="Riley R."/>
            <person name="Labutti K."/>
            <person name="Andreopoulos B."/>
            <person name="Lipzen A."/>
            <person name="Chen C."/>
            <person name="Yanf M."/>
            <person name="Daum C."/>
            <person name="Ng V."/>
            <person name="Clum A."/>
            <person name="Ohm R."/>
            <person name="Martin F."/>
            <person name="Silar P."/>
            <person name="Natvig D."/>
            <person name="Lalanne C."/>
            <person name="Gautier V."/>
            <person name="Ament-Velasquez S.L."/>
            <person name="Kruys A."/>
            <person name="Hutchinson M.I."/>
            <person name="Powell A.J."/>
            <person name="Barry K."/>
            <person name="Miller A.N."/>
            <person name="Grigoriev I.V."/>
            <person name="Debuchy R."/>
            <person name="Gladieux P."/>
            <person name="Thoren M.H."/>
            <person name="Johannesson H."/>
        </authorList>
    </citation>
    <scope>NUCLEOTIDE SEQUENCE</scope>
    <source>
        <strain evidence="3">CBS 103.79</strain>
    </source>
</reference>
<dbReference type="Proteomes" id="UP001303889">
    <property type="component" value="Unassembled WGS sequence"/>
</dbReference>
<feature type="signal peptide" evidence="2">
    <location>
        <begin position="1"/>
        <end position="20"/>
    </location>
</feature>
<dbReference type="EMBL" id="MU856612">
    <property type="protein sequence ID" value="KAK3896476.1"/>
    <property type="molecule type" value="Genomic_DNA"/>
</dbReference>
<keyword evidence="2" id="KW-0732">Signal</keyword>
<feature type="compositionally biased region" description="Low complexity" evidence="1">
    <location>
        <begin position="205"/>
        <end position="228"/>
    </location>
</feature>
<organism evidence="3 4">
    <name type="scientific">Staphylotrichum tortipilum</name>
    <dbReference type="NCBI Taxonomy" id="2831512"/>
    <lineage>
        <taxon>Eukaryota</taxon>
        <taxon>Fungi</taxon>
        <taxon>Dikarya</taxon>
        <taxon>Ascomycota</taxon>
        <taxon>Pezizomycotina</taxon>
        <taxon>Sordariomycetes</taxon>
        <taxon>Sordariomycetidae</taxon>
        <taxon>Sordariales</taxon>
        <taxon>Chaetomiaceae</taxon>
        <taxon>Staphylotrichum</taxon>
    </lineage>
</organism>
<name>A0AAN6M862_9PEZI</name>
<accession>A0AAN6M862</accession>
<evidence type="ECO:0000313" key="3">
    <source>
        <dbReference type="EMBL" id="KAK3896476.1"/>
    </source>
</evidence>
<feature type="non-terminal residue" evidence="3">
    <location>
        <position position="303"/>
    </location>
</feature>
<dbReference type="AlphaFoldDB" id="A0AAN6M862"/>
<feature type="region of interest" description="Disordered" evidence="1">
    <location>
        <begin position="205"/>
        <end position="240"/>
    </location>
</feature>
<evidence type="ECO:0000256" key="1">
    <source>
        <dbReference type="SAM" id="MobiDB-lite"/>
    </source>
</evidence>
<sequence>MRGFLTTGLLLLQVPTLARGLPSTPRDGAAALGNAGVVSPAAHASPAEDDASQAPTLVYSPETHPSLGRPVQGVLAAAAAAAAAGSSNDAFHPPAGPSDLEQKLAEIKARLAEVAAVELEIRTRSERLAASPRATPLTYEYQTERDTIRGLGIKLKALHAIIDILSEQLTSSALTTTITTTTISTSTTTASSTSITTATSTILTSASSSTTTTTSTTTQEQPQQQHQPEQPPPHAPTLLDCPTPSCILHALLSKSHSALLALFSTPSTESNPHDETPTPIDDDDSLDLDRDLLDHGLDALDRF</sequence>
<keyword evidence="4" id="KW-1185">Reference proteome</keyword>
<feature type="chain" id="PRO_5042831118" evidence="2">
    <location>
        <begin position="21"/>
        <end position="303"/>
    </location>
</feature>
<evidence type="ECO:0000313" key="4">
    <source>
        <dbReference type="Proteomes" id="UP001303889"/>
    </source>
</evidence>
<reference evidence="3" key="1">
    <citation type="journal article" date="2023" name="Mol. Phylogenet. Evol.">
        <title>Genome-scale phylogeny and comparative genomics of the fungal order Sordariales.</title>
        <authorList>
            <person name="Hensen N."/>
            <person name="Bonometti L."/>
            <person name="Westerberg I."/>
            <person name="Brannstrom I.O."/>
            <person name="Guillou S."/>
            <person name="Cros-Aarteil S."/>
            <person name="Calhoun S."/>
            <person name="Haridas S."/>
            <person name="Kuo A."/>
            <person name="Mondo S."/>
            <person name="Pangilinan J."/>
            <person name="Riley R."/>
            <person name="LaButti K."/>
            <person name="Andreopoulos B."/>
            <person name="Lipzen A."/>
            <person name="Chen C."/>
            <person name="Yan M."/>
            <person name="Daum C."/>
            <person name="Ng V."/>
            <person name="Clum A."/>
            <person name="Steindorff A."/>
            <person name="Ohm R.A."/>
            <person name="Martin F."/>
            <person name="Silar P."/>
            <person name="Natvig D.O."/>
            <person name="Lalanne C."/>
            <person name="Gautier V."/>
            <person name="Ament-Velasquez S.L."/>
            <person name="Kruys A."/>
            <person name="Hutchinson M.I."/>
            <person name="Powell A.J."/>
            <person name="Barry K."/>
            <person name="Miller A.N."/>
            <person name="Grigoriev I.V."/>
            <person name="Debuchy R."/>
            <person name="Gladieux P."/>
            <person name="Hiltunen Thoren M."/>
            <person name="Johannesson H."/>
        </authorList>
    </citation>
    <scope>NUCLEOTIDE SEQUENCE</scope>
    <source>
        <strain evidence="3">CBS 103.79</strain>
    </source>
</reference>
<comment type="caution">
    <text evidence="3">The sequence shown here is derived from an EMBL/GenBank/DDBJ whole genome shotgun (WGS) entry which is preliminary data.</text>
</comment>